<gene>
    <name evidence="1" type="ORF">CDG60_12275</name>
</gene>
<organism evidence="1 2">
    <name type="scientific">Acinetobacter chinensis</name>
    <dbReference type="NCBI Taxonomy" id="2004650"/>
    <lineage>
        <taxon>Bacteria</taxon>
        <taxon>Pseudomonadati</taxon>
        <taxon>Pseudomonadota</taxon>
        <taxon>Gammaproteobacteria</taxon>
        <taxon>Moraxellales</taxon>
        <taxon>Moraxellaceae</taxon>
        <taxon>Acinetobacter</taxon>
    </lineage>
</organism>
<name>A0A3B7M3R7_9GAMM</name>
<protein>
    <submittedName>
        <fullName evidence="1">Uncharacterized protein</fullName>
    </submittedName>
</protein>
<accession>A0A3B7M3R7</accession>
<dbReference type="Proteomes" id="UP000263753">
    <property type="component" value="Chromosome"/>
</dbReference>
<reference evidence="2" key="1">
    <citation type="submission" date="2018-09" db="EMBL/GenBank/DDBJ databases">
        <title>The complete genome of Acinetobacter sp. strain WCHAc010005.</title>
        <authorList>
            <person name="Hu Y."/>
            <person name="Long H."/>
            <person name="Feng Y."/>
            <person name="Zong Z."/>
        </authorList>
    </citation>
    <scope>NUCLEOTIDE SEQUENCE [LARGE SCALE GENOMIC DNA]</scope>
    <source>
        <strain evidence="2">WCHAc010005</strain>
    </source>
</reference>
<dbReference type="KEGG" id="achi:CDG60_12275"/>
<evidence type="ECO:0000313" key="1">
    <source>
        <dbReference type="EMBL" id="AXY57273.1"/>
    </source>
</evidence>
<dbReference type="EMBL" id="CP032134">
    <property type="protein sequence ID" value="AXY57273.1"/>
    <property type="molecule type" value="Genomic_DNA"/>
</dbReference>
<evidence type="ECO:0000313" key="2">
    <source>
        <dbReference type="Proteomes" id="UP000263753"/>
    </source>
</evidence>
<dbReference type="RefSeq" id="WP_087511757.1">
    <property type="nucleotide sequence ID" value="NZ_CP032134.1"/>
</dbReference>
<proteinExistence type="predicted"/>
<dbReference type="AlphaFoldDB" id="A0A3B7M3R7"/>
<sequence>MITATEALVRSTPIPTLAEMMELADERVNRAVSEKIESCVVLFSKNRYERVDIRNFINAVSDGGYCVTCDFYNPSDNWIVELKW</sequence>